<reference evidence="12 13" key="1">
    <citation type="submission" date="2020-07" db="EMBL/GenBank/DDBJ databases">
        <title>Sequencing the genomes of 1000 actinobacteria strains.</title>
        <authorList>
            <person name="Klenk H.-P."/>
        </authorList>
    </citation>
    <scope>NUCLEOTIDE SEQUENCE [LARGE SCALE GENOMIC DNA]</scope>
    <source>
        <strain evidence="12 13">DSM 29531</strain>
    </source>
</reference>
<organism evidence="12 13">
    <name type="scientific">Allobranchiibius huperziae</name>
    <dbReference type="NCBI Taxonomy" id="1874116"/>
    <lineage>
        <taxon>Bacteria</taxon>
        <taxon>Bacillati</taxon>
        <taxon>Actinomycetota</taxon>
        <taxon>Actinomycetes</taxon>
        <taxon>Micrococcales</taxon>
        <taxon>Dermacoccaceae</taxon>
        <taxon>Allobranchiibius</taxon>
    </lineage>
</organism>
<evidence type="ECO:0000256" key="1">
    <source>
        <dbReference type="ARBA" id="ARBA00003618"/>
    </source>
</evidence>
<dbReference type="CDD" id="cd03241">
    <property type="entry name" value="ABC_RecN"/>
    <property type="match status" value="1"/>
</dbReference>
<keyword evidence="13" id="KW-1185">Reference proteome</keyword>
<gene>
    <name evidence="12" type="ORF">HNR15_001395</name>
</gene>
<dbReference type="GO" id="GO:0006310">
    <property type="term" value="P:DNA recombination"/>
    <property type="evidence" value="ECO:0007669"/>
    <property type="project" value="InterPro"/>
</dbReference>
<dbReference type="NCBIfam" id="TIGR00634">
    <property type="entry name" value="recN"/>
    <property type="match status" value="1"/>
</dbReference>
<dbReference type="RefSeq" id="WP_179480304.1">
    <property type="nucleotide sequence ID" value="NZ_JACCFW010000001.1"/>
</dbReference>
<evidence type="ECO:0000256" key="7">
    <source>
        <dbReference type="ARBA" id="ARBA00023204"/>
    </source>
</evidence>
<dbReference type="InterPro" id="IPR004604">
    <property type="entry name" value="DNA_recomb/repair_RecN"/>
</dbReference>
<evidence type="ECO:0000313" key="12">
    <source>
        <dbReference type="EMBL" id="NYJ74432.1"/>
    </source>
</evidence>
<dbReference type="GO" id="GO:0005524">
    <property type="term" value="F:ATP binding"/>
    <property type="evidence" value="ECO:0007669"/>
    <property type="project" value="UniProtKB-KW"/>
</dbReference>
<evidence type="ECO:0000256" key="10">
    <source>
        <dbReference type="SAM" id="MobiDB-lite"/>
    </source>
</evidence>
<dbReference type="AlphaFoldDB" id="A0A853DAZ5"/>
<evidence type="ECO:0000256" key="3">
    <source>
        <dbReference type="ARBA" id="ARBA00021315"/>
    </source>
</evidence>
<evidence type="ECO:0000256" key="6">
    <source>
        <dbReference type="ARBA" id="ARBA00022840"/>
    </source>
</evidence>
<protein>
    <recommendedName>
        <fullName evidence="3 9">DNA repair protein RecN</fullName>
    </recommendedName>
    <alternativeName>
        <fullName evidence="8 9">Recombination protein N</fullName>
    </alternativeName>
</protein>
<dbReference type="Pfam" id="PF02463">
    <property type="entry name" value="SMC_N"/>
    <property type="match status" value="1"/>
</dbReference>
<keyword evidence="5 9" id="KW-0227">DNA damage</keyword>
<dbReference type="GO" id="GO:0009432">
    <property type="term" value="P:SOS response"/>
    <property type="evidence" value="ECO:0007669"/>
    <property type="project" value="TreeGrafter"/>
</dbReference>
<evidence type="ECO:0000256" key="2">
    <source>
        <dbReference type="ARBA" id="ARBA00009441"/>
    </source>
</evidence>
<evidence type="ECO:0000313" key="13">
    <source>
        <dbReference type="Proteomes" id="UP000571817"/>
    </source>
</evidence>
<evidence type="ECO:0000256" key="5">
    <source>
        <dbReference type="ARBA" id="ARBA00022763"/>
    </source>
</evidence>
<dbReference type="Proteomes" id="UP000571817">
    <property type="component" value="Unassembled WGS sequence"/>
</dbReference>
<keyword evidence="4" id="KW-0547">Nucleotide-binding</keyword>
<dbReference type="GO" id="GO:0043590">
    <property type="term" value="C:bacterial nucleoid"/>
    <property type="evidence" value="ECO:0007669"/>
    <property type="project" value="TreeGrafter"/>
</dbReference>
<dbReference type="InterPro" id="IPR003395">
    <property type="entry name" value="RecF/RecN/SMC_N"/>
</dbReference>
<proteinExistence type="inferred from homology"/>
<evidence type="ECO:0000256" key="9">
    <source>
        <dbReference type="PIRNR" id="PIRNR003128"/>
    </source>
</evidence>
<feature type="domain" description="RecF/RecN/SMC N-terminal" evidence="11">
    <location>
        <begin position="2"/>
        <end position="521"/>
    </location>
</feature>
<dbReference type="Gene3D" id="3.40.50.300">
    <property type="entry name" value="P-loop containing nucleotide triphosphate hydrolases"/>
    <property type="match status" value="2"/>
</dbReference>
<keyword evidence="7 9" id="KW-0234">DNA repair</keyword>
<dbReference type="FunFam" id="3.40.50.300:FF:000356">
    <property type="entry name" value="DNA repair protein RecN"/>
    <property type="match status" value="1"/>
</dbReference>
<name>A0A853DAZ5_9MICO</name>
<dbReference type="SUPFAM" id="SSF52540">
    <property type="entry name" value="P-loop containing nucleoside triphosphate hydrolases"/>
    <property type="match status" value="2"/>
</dbReference>
<dbReference type="PIRSF" id="PIRSF003128">
    <property type="entry name" value="RecN"/>
    <property type="match status" value="1"/>
</dbReference>
<sequence>MLQEIHLRGLGVIEDALLELSDGLNVVTGETGAGKTMVVQGLGLLLGGRADPGLVRAGSGQAVVEGVVQVADGDPALARALEAGADGEDAVRDGLVLVRSVSTAGRSRAHIGGRTAPIGVLAEIGEHLVAVHGQADQWRLQRPDQHRAVLDEFGGTPLARTRAEYVALYEEWTAVRAEVTTLREESRERAQRLELLTAGLEEIAAVDPQPGEDEDLAAQSERMLHVDALREAAALAHAALVGDDDDPERAPYVVDLVSHARQSLAGEGEHDVELAGLADRLREIGILAGELGADLGGYLAGLDIEPGRLEAVQQRRAALGRLTRKYGADVAEVLAWAKDAAASVDALAGSDDRIAHLDTRLEQLATQLVDAADALTTARRTAATTLQEQVAQELTHLAMGSARIEVVVTPTPGEYTGHGVDRVEIMLAANKGAALRNLAKAASGGELSRVMLALEVVTGSGAVPTFVFDEVDAGVGGAAALDVGARLQRLAEHAQVIVVTHLAQVAAYADRHLVVRKESDGQVTQSDVAVVEGEDRLAELARMLGGVSDSQVAQDHARELLDAAQGPRSRGTGVSATPVGRRRPVDNVG</sequence>
<dbReference type="PANTHER" id="PTHR11059:SF0">
    <property type="entry name" value="DNA REPAIR PROTEIN RECN"/>
    <property type="match status" value="1"/>
</dbReference>
<comment type="function">
    <text evidence="1 9">May be involved in recombinational repair of damaged DNA.</text>
</comment>
<keyword evidence="6" id="KW-0067">ATP-binding</keyword>
<dbReference type="InterPro" id="IPR027417">
    <property type="entry name" value="P-loop_NTPase"/>
</dbReference>
<dbReference type="PANTHER" id="PTHR11059">
    <property type="entry name" value="DNA REPAIR PROTEIN RECN"/>
    <property type="match status" value="1"/>
</dbReference>
<dbReference type="GO" id="GO:0006281">
    <property type="term" value="P:DNA repair"/>
    <property type="evidence" value="ECO:0007669"/>
    <property type="project" value="UniProtKB-KW"/>
</dbReference>
<dbReference type="EMBL" id="JACCFW010000001">
    <property type="protein sequence ID" value="NYJ74432.1"/>
    <property type="molecule type" value="Genomic_DNA"/>
</dbReference>
<evidence type="ECO:0000259" key="11">
    <source>
        <dbReference type="Pfam" id="PF02463"/>
    </source>
</evidence>
<evidence type="ECO:0000256" key="8">
    <source>
        <dbReference type="ARBA" id="ARBA00033408"/>
    </source>
</evidence>
<feature type="region of interest" description="Disordered" evidence="10">
    <location>
        <begin position="560"/>
        <end position="589"/>
    </location>
</feature>
<accession>A0A853DAZ5</accession>
<comment type="similarity">
    <text evidence="2 9">Belongs to the RecN family.</text>
</comment>
<comment type="caution">
    <text evidence="12">The sequence shown here is derived from an EMBL/GenBank/DDBJ whole genome shotgun (WGS) entry which is preliminary data.</text>
</comment>
<evidence type="ECO:0000256" key="4">
    <source>
        <dbReference type="ARBA" id="ARBA00022741"/>
    </source>
</evidence>